<evidence type="ECO:0000313" key="2">
    <source>
        <dbReference type="EMBL" id="MDZ5761344.1"/>
    </source>
</evidence>
<comment type="caution">
    <text evidence="2">The sequence shown here is derived from an EMBL/GenBank/DDBJ whole genome shotgun (WGS) entry which is preliminary data.</text>
</comment>
<reference evidence="2" key="1">
    <citation type="submission" date="2023-02" db="EMBL/GenBank/DDBJ databases">
        <title>Host association and intracellularity evolved multiple times independently in the Rickettsiales.</title>
        <authorList>
            <person name="Castelli M."/>
            <person name="Nardi T."/>
            <person name="Gammuto L."/>
            <person name="Bellinzona G."/>
            <person name="Sabaneyeva E."/>
            <person name="Potekhin A."/>
            <person name="Serra V."/>
            <person name="Petroni G."/>
            <person name="Sassera D."/>
        </authorList>
    </citation>
    <scope>NUCLEOTIDE SEQUENCE</scope>
    <source>
        <strain evidence="2">USBL-36I1</strain>
    </source>
</reference>
<keyword evidence="3" id="KW-1185">Reference proteome</keyword>
<evidence type="ECO:0000256" key="1">
    <source>
        <dbReference type="SAM" id="Coils"/>
    </source>
</evidence>
<organism evidence="2 3">
    <name type="scientific">Lyticum sinuosum</name>
    <dbReference type="NCBI Taxonomy" id="1332059"/>
    <lineage>
        <taxon>Bacteria</taxon>
        <taxon>Pseudomonadati</taxon>
        <taxon>Pseudomonadota</taxon>
        <taxon>Alphaproteobacteria</taxon>
        <taxon>Rickettsiales</taxon>
        <taxon>Lyticum</taxon>
    </lineage>
</organism>
<dbReference type="RefSeq" id="WP_322498773.1">
    <property type="nucleotide sequence ID" value="NZ_JARGYU010000002.1"/>
</dbReference>
<sequence length="731" mass="84904">MKNNNDTQSLTSKSQSLKEEIIKLQEIAKNHQEKLTTPSKEELQKKIKSLENEIQEEQKNFHKQKIEVKKSKEELVTKNKELENKRKVVQLKRNEAAKKPNEEAKKLNEEANNIESNIYKAQKKNFNKLYAEAKVYLKQRFNKSHIRDIEFGSENLTEQDLENLKLVVEHKYGKIGERLENNEKIHQISKSLTKGLFSHSLGPVKYFGVFTNLLKLSKGLTDKEKQKEKEITQEINELNNNVIEIRDKIFSGKFNENDQKELLSKYQEYVEKNLEIGQEPKKINDLQKSKDIVGNVKHSISTIFTKFSLKKIIAKKTIENINPIAGGVSNLIDGAYNNKSGKIVSGTLKVVESVAPVTIPALKLTSTTFAGVFLIVNRLNNYNAITNMKEHKYLKEMMNQIIAQQSNINIDNHYEIPTEAKNGLPKFLYEDYSNDGNHFFSEIDKLKNLSQSFVDQKSNFDFLIKEHTEIKMDKNAVEKKIVKFTDEQRKEKFQNMFNKYSKITSQVDFIIKCIEDTERSLVLQSFKPKDLETIKDLAKKISDNTNKLFKNYANNQDNPKLNQDLSKNIQEFQDLSKNLKEKFLEKSIKIEGIVHKFDIEKIEAMGNIQKKDYEEYDNIKKELNGEDKADKFLRGRNHNANSNTNMVKYSEHTVKTIESVLNQDLEHNNKIHLDFDKEAIKLAIQNTENTISWKNTNDKVTDIKKMTELHSEVNTLKRMLHQDNNHSAISH</sequence>
<dbReference type="EMBL" id="JARGYU010000002">
    <property type="protein sequence ID" value="MDZ5761344.1"/>
    <property type="molecule type" value="Genomic_DNA"/>
</dbReference>
<evidence type="ECO:0000313" key="3">
    <source>
        <dbReference type="Proteomes" id="UP001289135"/>
    </source>
</evidence>
<feature type="coiled-coil region" evidence="1">
    <location>
        <begin position="14"/>
        <end position="124"/>
    </location>
</feature>
<name>A0AAE5AHY9_9RICK</name>
<keyword evidence="1" id="KW-0175">Coiled coil</keyword>
<gene>
    <name evidence="2" type="ORF">Lyticum_00517</name>
</gene>
<protein>
    <submittedName>
        <fullName evidence="2">Uncharacterized protein</fullName>
    </submittedName>
</protein>
<accession>A0AAE5AHY9</accession>
<proteinExistence type="predicted"/>
<dbReference type="AlphaFoldDB" id="A0AAE5AHY9"/>
<dbReference type="Proteomes" id="UP001289135">
    <property type="component" value="Unassembled WGS sequence"/>
</dbReference>
<feature type="coiled-coil region" evidence="1">
    <location>
        <begin position="221"/>
        <end position="248"/>
    </location>
</feature>